<dbReference type="Proteomes" id="UP000492821">
    <property type="component" value="Unassembled WGS sequence"/>
</dbReference>
<reference evidence="2" key="1">
    <citation type="journal article" date="2013" name="Genetics">
        <title>The draft genome and transcriptome of Panagrellus redivivus are shaped by the harsh demands of a free-living lifestyle.</title>
        <authorList>
            <person name="Srinivasan J."/>
            <person name="Dillman A.R."/>
            <person name="Macchietto M.G."/>
            <person name="Heikkinen L."/>
            <person name="Lakso M."/>
            <person name="Fracchia K.M."/>
            <person name="Antoshechkin I."/>
            <person name="Mortazavi A."/>
            <person name="Wong G."/>
            <person name="Sternberg P.W."/>
        </authorList>
    </citation>
    <scope>NUCLEOTIDE SEQUENCE [LARGE SCALE GENOMIC DNA]</scope>
    <source>
        <strain evidence="2">MT8872</strain>
    </source>
</reference>
<feature type="compositionally biased region" description="Basic and acidic residues" evidence="1">
    <location>
        <begin position="47"/>
        <end position="72"/>
    </location>
</feature>
<organism evidence="2 3">
    <name type="scientific">Panagrellus redivivus</name>
    <name type="common">Microworm</name>
    <dbReference type="NCBI Taxonomy" id="6233"/>
    <lineage>
        <taxon>Eukaryota</taxon>
        <taxon>Metazoa</taxon>
        <taxon>Ecdysozoa</taxon>
        <taxon>Nematoda</taxon>
        <taxon>Chromadorea</taxon>
        <taxon>Rhabditida</taxon>
        <taxon>Tylenchina</taxon>
        <taxon>Panagrolaimomorpha</taxon>
        <taxon>Panagrolaimoidea</taxon>
        <taxon>Panagrolaimidae</taxon>
        <taxon>Panagrellus</taxon>
    </lineage>
</organism>
<name>A0A7E4US69_PANRE</name>
<evidence type="ECO:0000256" key="1">
    <source>
        <dbReference type="SAM" id="MobiDB-lite"/>
    </source>
</evidence>
<evidence type="ECO:0000313" key="2">
    <source>
        <dbReference type="Proteomes" id="UP000492821"/>
    </source>
</evidence>
<dbReference type="AlphaFoldDB" id="A0A7E4US69"/>
<sequence>MWCTYNTYRSFLSAPKTPMHMKRKLINMVLMPTALYGPKAQMATRNKNTEVTRQSMDENRNKLDTEGKKTERPTTSTLE</sequence>
<protein>
    <submittedName>
        <fullName evidence="3">Secreted protein</fullName>
    </submittedName>
</protein>
<proteinExistence type="predicted"/>
<keyword evidence="2" id="KW-1185">Reference proteome</keyword>
<dbReference type="WBParaSite" id="Pan_g12198.t1">
    <property type="protein sequence ID" value="Pan_g12198.t1"/>
    <property type="gene ID" value="Pan_g12198"/>
</dbReference>
<evidence type="ECO:0000313" key="3">
    <source>
        <dbReference type="WBParaSite" id="Pan_g12198.t1"/>
    </source>
</evidence>
<reference evidence="3" key="2">
    <citation type="submission" date="2020-10" db="UniProtKB">
        <authorList>
            <consortium name="WormBaseParasite"/>
        </authorList>
    </citation>
    <scope>IDENTIFICATION</scope>
</reference>
<feature type="region of interest" description="Disordered" evidence="1">
    <location>
        <begin position="40"/>
        <end position="79"/>
    </location>
</feature>
<accession>A0A7E4US69</accession>